<protein>
    <submittedName>
        <fullName evidence="2">Uncharacterized protein</fullName>
    </submittedName>
</protein>
<proteinExistence type="predicted"/>
<dbReference type="Proteomes" id="UP000254968">
    <property type="component" value="Unassembled WGS sequence"/>
</dbReference>
<name>A0A378I5J6_9GAMM</name>
<evidence type="ECO:0000313" key="3">
    <source>
        <dbReference type="Proteomes" id="UP000254968"/>
    </source>
</evidence>
<reference evidence="2 3" key="1">
    <citation type="submission" date="2018-06" db="EMBL/GenBank/DDBJ databases">
        <authorList>
            <consortium name="Pathogen Informatics"/>
            <person name="Doyle S."/>
        </authorList>
    </citation>
    <scope>NUCLEOTIDE SEQUENCE [LARGE SCALE GENOMIC DNA]</scope>
    <source>
        <strain evidence="2 3">NCTC13315</strain>
    </source>
</reference>
<feature type="region of interest" description="Disordered" evidence="1">
    <location>
        <begin position="189"/>
        <end position="224"/>
    </location>
</feature>
<organism evidence="2 3">
    <name type="scientific">Legionella beliardensis</name>
    <dbReference type="NCBI Taxonomy" id="91822"/>
    <lineage>
        <taxon>Bacteria</taxon>
        <taxon>Pseudomonadati</taxon>
        <taxon>Pseudomonadota</taxon>
        <taxon>Gammaproteobacteria</taxon>
        <taxon>Legionellales</taxon>
        <taxon>Legionellaceae</taxon>
        <taxon>Legionella</taxon>
    </lineage>
</organism>
<dbReference type="EMBL" id="UGNV01000001">
    <property type="protein sequence ID" value="STX29931.1"/>
    <property type="molecule type" value="Genomic_DNA"/>
</dbReference>
<dbReference type="AlphaFoldDB" id="A0A378I5J6"/>
<evidence type="ECO:0000256" key="1">
    <source>
        <dbReference type="SAM" id="MobiDB-lite"/>
    </source>
</evidence>
<evidence type="ECO:0000313" key="2">
    <source>
        <dbReference type="EMBL" id="STX29931.1"/>
    </source>
</evidence>
<dbReference type="RefSeq" id="WP_115303603.1">
    <property type="nucleotide sequence ID" value="NZ_CAAAHO010000005.1"/>
</dbReference>
<dbReference type="OrthoDB" id="5654120at2"/>
<sequence length="224" mass="24964">MKIIILHGYNEATKTLGILAVHSERKEPPEILIKAEFKRYIKFTADTVNVIDKETLEKEYPSSNDLFNDAIISNIKQIKKLYKSKGIGKEEIDNIRYAGDVNLGFSSDPVFLRCILDGSISTLFPGKNVEVCAFSGTQAIVRRASLDHEDIWREASDVPSLKLYVKGNATPLYNSQELALTRSVQASSSSNYSPTLFRPADRGDTSGSSPEDNHLEDTESFNKI</sequence>
<keyword evidence="3" id="KW-1185">Reference proteome</keyword>
<gene>
    <name evidence="2" type="ORF">NCTC13315_02491</name>
</gene>
<accession>A0A378I5J6</accession>
<feature type="compositionally biased region" description="Basic and acidic residues" evidence="1">
    <location>
        <begin position="211"/>
        <end position="224"/>
    </location>
</feature>